<dbReference type="InterPro" id="IPR029069">
    <property type="entry name" value="HotDog_dom_sf"/>
</dbReference>
<dbReference type="PANTHER" id="PTHR36934:SF1">
    <property type="entry name" value="THIOESTERASE DOMAIN-CONTAINING PROTEIN"/>
    <property type="match status" value="1"/>
</dbReference>
<dbReference type="InterPro" id="IPR054485">
    <property type="entry name" value="FlK-like_dom"/>
</dbReference>
<keyword evidence="4" id="KW-0378">Hydrolase</keyword>
<gene>
    <name evidence="4" type="ORF">OMES3154_00320</name>
</gene>
<reference evidence="4 5" key="1">
    <citation type="submission" date="2019-10" db="EMBL/GenBank/DDBJ databases">
        <authorList>
            <person name="Blom J."/>
        </authorList>
    </citation>
    <scope>NUCLEOTIDE SEQUENCE [LARGE SCALE GENOMIC DNA]</scope>
    <source>
        <strain evidence="4 5">ES3154-GLU</strain>
    </source>
</reference>
<dbReference type="Proteomes" id="UP000419017">
    <property type="component" value="Unassembled WGS sequence"/>
</dbReference>
<evidence type="ECO:0000259" key="3">
    <source>
        <dbReference type="Pfam" id="PF22636"/>
    </source>
</evidence>
<dbReference type="Pfam" id="PF22636">
    <property type="entry name" value="FlK"/>
    <property type="match status" value="1"/>
</dbReference>
<keyword evidence="5" id="KW-1185">Reference proteome</keyword>
<dbReference type="PIRSF" id="PIRSF014972">
    <property type="entry name" value="FlK"/>
    <property type="match status" value="1"/>
</dbReference>
<evidence type="ECO:0000256" key="2">
    <source>
        <dbReference type="PIRSR" id="PIRSR014972-2"/>
    </source>
</evidence>
<dbReference type="SUPFAM" id="SSF54637">
    <property type="entry name" value="Thioesterase/thiol ester dehydrase-isomerase"/>
    <property type="match status" value="1"/>
</dbReference>
<dbReference type="PANTHER" id="PTHR36934">
    <property type="entry name" value="BLR0278 PROTEIN"/>
    <property type="match status" value="1"/>
</dbReference>
<feature type="binding site" evidence="2">
    <location>
        <position position="62"/>
    </location>
    <ligand>
        <name>CoA</name>
        <dbReference type="ChEBI" id="CHEBI:57287"/>
    </ligand>
</feature>
<sequence length="129" mass="14510">MKEILVGSKYTNKMIVNEKDLASSYGSGLARVYATPAMIAFMEKTSSDYIAKFLENDEITVGIKVNIEHIKASPILSEVVCNVEIKEVSGKKIVLSVECLVNDEIIGKGIHERFVVNHEKFEKRVYEKK</sequence>
<dbReference type="Gene3D" id="3.10.129.10">
    <property type="entry name" value="Hotdog Thioesterase"/>
    <property type="match status" value="1"/>
</dbReference>
<dbReference type="AlphaFoldDB" id="A0A6I8M8A9"/>
<proteinExistence type="predicted"/>
<feature type="binding site" evidence="2">
    <location>
        <position position="113"/>
    </location>
    <ligand>
        <name>substrate</name>
    </ligand>
</feature>
<protein>
    <submittedName>
        <fullName evidence="4">Fluoroacetyl-CoA thioesterase</fullName>
        <ecNumber evidence="4">3.1.2.29</ecNumber>
    </submittedName>
</protein>
<feature type="binding site" evidence="2">
    <location>
        <position position="62"/>
    </location>
    <ligand>
        <name>substrate</name>
    </ligand>
</feature>
<accession>A0A6I8M8A9</accession>
<dbReference type="InterPro" id="IPR025540">
    <property type="entry name" value="FlK"/>
</dbReference>
<dbReference type="EMBL" id="CABWIB010000001">
    <property type="protein sequence ID" value="VWL85044.1"/>
    <property type="molecule type" value="Genomic_DNA"/>
</dbReference>
<dbReference type="RefSeq" id="WP_156683071.1">
    <property type="nucleotide sequence ID" value="NZ_CABWIB010000001.1"/>
</dbReference>
<dbReference type="GO" id="GO:0016787">
    <property type="term" value="F:hydrolase activity"/>
    <property type="evidence" value="ECO:0007669"/>
    <property type="project" value="UniProtKB-KW"/>
</dbReference>
<evidence type="ECO:0000256" key="1">
    <source>
        <dbReference type="PIRSR" id="PIRSR014972-1"/>
    </source>
</evidence>
<name>A0A6I8M8A9_9FUSO</name>
<feature type="domain" description="Fluoroacetyl-CoA-specific thioesterase-like" evidence="3">
    <location>
        <begin position="16"/>
        <end position="119"/>
    </location>
</feature>
<feature type="active site" evidence="1">
    <location>
        <position position="43"/>
    </location>
</feature>
<evidence type="ECO:0000313" key="4">
    <source>
        <dbReference type="EMBL" id="VWL85044.1"/>
    </source>
</evidence>
<evidence type="ECO:0000313" key="5">
    <source>
        <dbReference type="Proteomes" id="UP000419017"/>
    </source>
</evidence>
<organism evidence="4 5">
    <name type="scientific">Oceanivirga miroungae</name>
    <dbReference type="NCBI Taxonomy" id="1130046"/>
    <lineage>
        <taxon>Bacteria</taxon>
        <taxon>Fusobacteriati</taxon>
        <taxon>Fusobacteriota</taxon>
        <taxon>Fusobacteriia</taxon>
        <taxon>Fusobacteriales</taxon>
        <taxon>Leptotrichiaceae</taxon>
        <taxon>Oceanivirga</taxon>
    </lineage>
</organism>
<feature type="active site" evidence="1">
    <location>
        <position position="35"/>
    </location>
</feature>
<feature type="active site" evidence="1">
    <location>
        <position position="69"/>
    </location>
</feature>
<dbReference type="EC" id="3.1.2.29" evidence="4"/>